<dbReference type="SUPFAM" id="SSF55073">
    <property type="entry name" value="Nucleotide cyclase"/>
    <property type="match status" value="1"/>
</dbReference>
<dbReference type="Proteomes" id="UP000547209">
    <property type="component" value="Unassembled WGS sequence"/>
</dbReference>
<dbReference type="PANTHER" id="PTHR44757">
    <property type="entry name" value="DIGUANYLATE CYCLASE DGCP"/>
    <property type="match status" value="1"/>
</dbReference>
<dbReference type="Pfam" id="PF08448">
    <property type="entry name" value="PAS_4"/>
    <property type="match status" value="1"/>
</dbReference>
<evidence type="ECO:0000259" key="4">
    <source>
        <dbReference type="PROSITE" id="PS50887"/>
    </source>
</evidence>
<comment type="caution">
    <text evidence="5">The sequence shown here is derived from an EMBL/GenBank/DDBJ whole genome shotgun (WGS) entry which is preliminary data.</text>
</comment>
<dbReference type="Pfam" id="PF00990">
    <property type="entry name" value="GGDEF"/>
    <property type="match status" value="1"/>
</dbReference>
<gene>
    <name evidence="5" type="ORF">H7C19_16920</name>
</gene>
<dbReference type="NCBIfam" id="TIGR00229">
    <property type="entry name" value="sensory_box"/>
    <property type="match status" value="1"/>
</dbReference>
<organism evidence="5 6">
    <name type="scientific">Cohnella nanjingensis</name>
    <dbReference type="NCBI Taxonomy" id="1387779"/>
    <lineage>
        <taxon>Bacteria</taxon>
        <taxon>Bacillati</taxon>
        <taxon>Bacillota</taxon>
        <taxon>Bacilli</taxon>
        <taxon>Bacillales</taxon>
        <taxon>Paenibacillaceae</taxon>
        <taxon>Cohnella</taxon>
    </lineage>
</organism>
<dbReference type="PROSITE" id="PS50112">
    <property type="entry name" value="PAS"/>
    <property type="match status" value="1"/>
</dbReference>
<dbReference type="InterPro" id="IPR000160">
    <property type="entry name" value="GGDEF_dom"/>
</dbReference>
<dbReference type="InterPro" id="IPR000014">
    <property type="entry name" value="PAS"/>
</dbReference>
<dbReference type="SMART" id="SM00091">
    <property type="entry name" value="PAS"/>
    <property type="match status" value="1"/>
</dbReference>
<dbReference type="InterPro" id="IPR013656">
    <property type="entry name" value="PAS_4"/>
</dbReference>
<keyword evidence="1" id="KW-1133">Transmembrane helix</keyword>
<dbReference type="FunFam" id="3.20.20.450:FF:000001">
    <property type="entry name" value="Cyclic di-GMP phosphodiesterase yahA"/>
    <property type="match status" value="1"/>
</dbReference>
<evidence type="ECO:0000259" key="3">
    <source>
        <dbReference type="PROSITE" id="PS50883"/>
    </source>
</evidence>
<evidence type="ECO:0000259" key="2">
    <source>
        <dbReference type="PROSITE" id="PS50112"/>
    </source>
</evidence>
<feature type="transmembrane region" description="Helical" evidence="1">
    <location>
        <begin position="23"/>
        <end position="45"/>
    </location>
</feature>
<sequence length="619" mass="69740">MTCFPNREKGSRLVNGWHIDGLWPAWIAASGIWALSTASLGWFLARERRKSKAAKRSHDAELLALLEESPLFFAVIDREGSFERMNRDPMTTIGRPKEQLIGRSLLELLAENSRGQGMQIFRKTLQGERCTADVQVMHAAGHPIDLNIETAPLVREGRIEGIVVFTQDISERRRSLERIRYMAYYDDMTGLPNRRFFMNRLQERLSEPNPGSPSIAVFYLDVDRFKLVNASYGRDTGDILLLQIAERLTRCFDIQEDLARMEGDEFVGMFVVNDAEEAAARIGAVLRQFDEPFELGGIPLHVTVSVGLSLNVEAGDDAGMLIKKADTALHRVKENGRNGYTLYKSEFENTALHKLTLQHELIEALHLKQFMLYYQPQYDLVDGRIVGLEALIRWRHPERGLVPPIAFIPAAEDSGMIVALGDWVLREACRQNRAWQDAGLPPIPVSVNLSFRQFAQMDLVGKVAAILEETGLEPRYLKLEITESMTMDVERALSYLKALTALGVGISVDDFGTGYSSFHYLKRLPIGSLKIDRSFVRDIQQDPNDRAIVAAIIAMAHNLQLQVIAEGVENEEQVRFLQHHRCDEMQGYYGSPPVPSEAVENLLALGRVETLQTISTHPV</sequence>
<accession>A0A7X0RUK0</accession>
<feature type="domain" description="PAS" evidence="2">
    <location>
        <begin position="58"/>
        <end position="128"/>
    </location>
</feature>
<dbReference type="SUPFAM" id="SSF55785">
    <property type="entry name" value="PYP-like sensor domain (PAS domain)"/>
    <property type="match status" value="1"/>
</dbReference>
<dbReference type="SUPFAM" id="SSF141868">
    <property type="entry name" value="EAL domain-like"/>
    <property type="match status" value="1"/>
</dbReference>
<dbReference type="CDD" id="cd01948">
    <property type="entry name" value="EAL"/>
    <property type="match status" value="1"/>
</dbReference>
<dbReference type="InterPro" id="IPR043128">
    <property type="entry name" value="Rev_trsase/Diguanyl_cyclase"/>
</dbReference>
<dbReference type="InterPro" id="IPR029787">
    <property type="entry name" value="Nucleotide_cyclase"/>
</dbReference>
<evidence type="ECO:0000313" key="5">
    <source>
        <dbReference type="EMBL" id="MBB6672364.1"/>
    </source>
</evidence>
<name>A0A7X0RUK0_9BACL</name>
<protein>
    <submittedName>
        <fullName evidence="5">EAL domain-containing protein</fullName>
    </submittedName>
</protein>
<dbReference type="InterPro" id="IPR035919">
    <property type="entry name" value="EAL_sf"/>
</dbReference>
<dbReference type="Gene3D" id="3.30.70.270">
    <property type="match status" value="1"/>
</dbReference>
<dbReference type="SMART" id="SM00052">
    <property type="entry name" value="EAL"/>
    <property type="match status" value="1"/>
</dbReference>
<dbReference type="EMBL" id="JACJVP010000026">
    <property type="protein sequence ID" value="MBB6672364.1"/>
    <property type="molecule type" value="Genomic_DNA"/>
</dbReference>
<dbReference type="InterPro" id="IPR035965">
    <property type="entry name" value="PAS-like_dom_sf"/>
</dbReference>
<proteinExistence type="predicted"/>
<dbReference type="CDD" id="cd01949">
    <property type="entry name" value="GGDEF"/>
    <property type="match status" value="1"/>
</dbReference>
<dbReference type="SMART" id="SM00267">
    <property type="entry name" value="GGDEF"/>
    <property type="match status" value="1"/>
</dbReference>
<dbReference type="Pfam" id="PF00563">
    <property type="entry name" value="EAL"/>
    <property type="match status" value="1"/>
</dbReference>
<dbReference type="Gene3D" id="3.20.20.450">
    <property type="entry name" value="EAL domain"/>
    <property type="match status" value="1"/>
</dbReference>
<dbReference type="InterPro" id="IPR001633">
    <property type="entry name" value="EAL_dom"/>
</dbReference>
<dbReference type="AlphaFoldDB" id="A0A7X0RUK0"/>
<feature type="domain" description="GGDEF" evidence="4">
    <location>
        <begin position="213"/>
        <end position="345"/>
    </location>
</feature>
<dbReference type="PROSITE" id="PS50887">
    <property type="entry name" value="GGDEF"/>
    <property type="match status" value="1"/>
</dbReference>
<keyword evidence="1" id="KW-0812">Transmembrane</keyword>
<keyword evidence="1" id="KW-0472">Membrane</keyword>
<evidence type="ECO:0000256" key="1">
    <source>
        <dbReference type="SAM" id="Phobius"/>
    </source>
</evidence>
<dbReference type="CDD" id="cd00130">
    <property type="entry name" value="PAS"/>
    <property type="match status" value="1"/>
</dbReference>
<dbReference type="PROSITE" id="PS50883">
    <property type="entry name" value="EAL"/>
    <property type="match status" value="1"/>
</dbReference>
<reference evidence="5 6" key="1">
    <citation type="submission" date="2020-08" db="EMBL/GenBank/DDBJ databases">
        <title>Cohnella phylogeny.</title>
        <authorList>
            <person name="Dunlap C."/>
        </authorList>
    </citation>
    <scope>NUCLEOTIDE SEQUENCE [LARGE SCALE GENOMIC DNA]</scope>
    <source>
        <strain evidence="5 6">DSM 28246</strain>
    </source>
</reference>
<dbReference type="Gene3D" id="3.30.450.20">
    <property type="entry name" value="PAS domain"/>
    <property type="match status" value="1"/>
</dbReference>
<dbReference type="NCBIfam" id="TIGR00254">
    <property type="entry name" value="GGDEF"/>
    <property type="match status" value="1"/>
</dbReference>
<dbReference type="InterPro" id="IPR052155">
    <property type="entry name" value="Biofilm_reg_signaling"/>
</dbReference>
<evidence type="ECO:0000313" key="6">
    <source>
        <dbReference type="Proteomes" id="UP000547209"/>
    </source>
</evidence>
<feature type="domain" description="EAL" evidence="3">
    <location>
        <begin position="354"/>
        <end position="607"/>
    </location>
</feature>
<dbReference type="PANTHER" id="PTHR44757:SF2">
    <property type="entry name" value="BIOFILM ARCHITECTURE MAINTENANCE PROTEIN MBAA"/>
    <property type="match status" value="1"/>
</dbReference>
<keyword evidence="6" id="KW-1185">Reference proteome</keyword>